<reference evidence="1 2" key="1">
    <citation type="journal article" date="2018" name="Front. Plant Sci.">
        <title>Red Clover (Trifolium pratense) and Zigzag Clover (T. medium) - A Picture of Genomic Similarities and Differences.</title>
        <authorList>
            <person name="Dluhosova J."/>
            <person name="Istvanek J."/>
            <person name="Nedelnik J."/>
            <person name="Repkova J."/>
        </authorList>
    </citation>
    <scope>NUCLEOTIDE SEQUENCE [LARGE SCALE GENOMIC DNA]</scope>
    <source>
        <strain evidence="2">cv. 10/8</strain>
        <tissue evidence="1">Leaf</tissue>
    </source>
</reference>
<sequence length="48" mass="5547">MVITKIWRWISYPIRKLNGGRCWISSQNIITRSGWNVGRCLKSLEGPA</sequence>
<dbReference type="Proteomes" id="UP000265520">
    <property type="component" value="Unassembled WGS sequence"/>
</dbReference>
<name>A0A392U7Y1_9FABA</name>
<dbReference type="EMBL" id="LXQA010759691">
    <property type="protein sequence ID" value="MCI69611.1"/>
    <property type="molecule type" value="Genomic_DNA"/>
</dbReference>
<evidence type="ECO:0000313" key="1">
    <source>
        <dbReference type="EMBL" id="MCI69611.1"/>
    </source>
</evidence>
<accession>A0A392U7Y1</accession>
<evidence type="ECO:0000313" key="2">
    <source>
        <dbReference type="Proteomes" id="UP000265520"/>
    </source>
</evidence>
<proteinExistence type="predicted"/>
<feature type="non-terminal residue" evidence="1">
    <location>
        <position position="48"/>
    </location>
</feature>
<comment type="caution">
    <text evidence="1">The sequence shown here is derived from an EMBL/GenBank/DDBJ whole genome shotgun (WGS) entry which is preliminary data.</text>
</comment>
<keyword evidence="2" id="KW-1185">Reference proteome</keyword>
<dbReference type="AlphaFoldDB" id="A0A392U7Y1"/>
<organism evidence="1 2">
    <name type="scientific">Trifolium medium</name>
    <dbReference type="NCBI Taxonomy" id="97028"/>
    <lineage>
        <taxon>Eukaryota</taxon>
        <taxon>Viridiplantae</taxon>
        <taxon>Streptophyta</taxon>
        <taxon>Embryophyta</taxon>
        <taxon>Tracheophyta</taxon>
        <taxon>Spermatophyta</taxon>
        <taxon>Magnoliopsida</taxon>
        <taxon>eudicotyledons</taxon>
        <taxon>Gunneridae</taxon>
        <taxon>Pentapetalae</taxon>
        <taxon>rosids</taxon>
        <taxon>fabids</taxon>
        <taxon>Fabales</taxon>
        <taxon>Fabaceae</taxon>
        <taxon>Papilionoideae</taxon>
        <taxon>50 kb inversion clade</taxon>
        <taxon>NPAAA clade</taxon>
        <taxon>Hologalegina</taxon>
        <taxon>IRL clade</taxon>
        <taxon>Trifolieae</taxon>
        <taxon>Trifolium</taxon>
    </lineage>
</organism>
<protein>
    <submittedName>
        <fullName evidence="1">Uncharacterized protein</fullName>
    </submittedName>
</protein>